<feature type="domain" description="RecA-like N-terminal" evidence="4">
    <location>
        <begin position="13"/>
        <end position="62"/>
    </location>
</feature>
<dbReference type="Pfam" id="PF00154">
    <property type="entry name" value="RecA_N"/>
    <property type="match status" value="1"/>
</dbReference>
<evidence type="ECO:0000313" key="5">
    <source>
        <dbReference type="EMBL" id="MXY94317.1"/>
    </source>
</evidence>
<comment type="caution">
    <text evidence="5">The sequence shown here is derived from an EMBL/GenBank/DDBJ whole genome shotgun (WGS) entry which is preliminary data.</text>
</comment>
<dbReference type="InterPro" id="IPR013765">
    <property type="entry name" value="DNA_recomb/repair_RecA"/>
</dbReference>
<dbReference type="PANTHER" id="PTHR45900:SF1">
    <property type="entry name" value="MITOCHONDRIAL DNA REPAIR PROTEIN RECA HOMOLOG-RELATED"/>
    <property type="match status" value="1"/>
</dbReference>
<reference evidence="5" key="1">
    <citation type="submission" date="2019-09" db="EMBL/GenBank/DDBJ databases">
        <title>Characterisation of the sponge microbiome using genome-centric metagenomics.</title>
        <authorList>
            <person name="Engelberts J.P."/>
            <person name="Robbins S.J."/>
            <person name="De Goeij J.M."/>
            <person name="Aranda M."/>
            <person name="Bell S.C."/>
            <person name="Webster N.S."/>
        </authorList>
    </citation>
    <scope>NUCLEOTIDE SEQUENCE</scope>
    <source>
        <strain evidence="5">SB0664_bin_27</strain>
    </source>
</reference>
<keyword evidence="3" id="KW-0233">DNA recombination</keyword>
<dbReference type="InterPro" id="IPR049428">
    <property type="entry name" value="RecA-like_N"/>
</dbReference>
<proteinExistence type="predicted"/>
<dbReference type="EMBL" id="VXRG01000107">
    <property type="protein sequence ID" value="MXY94317.1"/>
    <property type="molecule type" value="Genomic_DNA"/>
</dbReference>
<gene>
    <name evidence="5" type="ORF">F4Y42_12815</name>
</gene>
<keyword evidence="2" id="KW-0067">ATP-binding</keyword>
<evidence type="ECO:0000259" key="4">
    <source>
        <dbReference type="Pfam" id="PF00154"/>
    </source>
</evidence>
<dbReference type="GO" id="GO:0003697">
    <property type="term" value="F:single-stranded DNA binding"/>
    <property type="evidence" value="ECO:0007669"/>
    <property type="project" value="InterPro"/>
</dbReference>
<dbReference type="PANTHER" id="PTHR45900">
    <property type="entry name" value="RECA"/>
    <property type="match status" value="1"/>
</dbReference>
<organism evidence="5">
    <name type="scientific">Caldilineaceae bacterium SB0664_bin_27</name>
    <dbReference type="NCBI Taxonomy" id="2605260"/>
    <lineage>
        <taxon>Bacteria</taxon>
        <taxon>Bacillati</taxon>
        <taxon>Chloroflexota</taxon>
        <taxon>Caldilineae</taxon>
        <taxon>Caldilineales</taxon>
        <taxon>Caldilineaceae</taxon>
    </lineage>
</organism>
<name>A0A6B0YUM8_9CHLR</name>
<evidence type="ECO:0000256" key="1">
    <source>
        <dbReference type="ARBA" id="ARBA00022741"/>
    </source>
</evidence>
<evidence type="ECO:0000256" key="3">
    <source>
        <dbReference type="ARBA" id="ARBA00023172"/>
    </source>
</evidence>
<dbReference type="GO" id="GO:0005829">
    <property type="term" value="C:cytosol"/>
    <property type="evidence" value="ECO:0007669"/>
    <property type="project" value="TreeGrafter"/>
</dbReference>
<dbReference type="AlphaFoldDB" id="A0A6B0YUM8"/>
<dbReference type="GO" id="GO:0005524">
    <property type="term" value="F:ATP binding"/>
    <property type="evidence" value="ECO:0007669"/>
    <property type="project" value="UniProtKB-KW"/>
</dbReference>
<keyword evidence="1" id="KW-0547">Nucleotide-binding</keyword>
<protein>
    <submittedName>
        <fullName evidence="5">DNA recombination/repair protein RecA</fullName>
    </submittedName>
</protein>
<feature type="non-terminal residue" evidence="5">
    <location>
        <position position="62"/>
    </location>
</feature>
<dbReference type="GO" id="GO:0006281">
    <property type="term" value="P:DNA repair"/>
    <property type="evidence" value="ECO:0007669"/>
    <property type="project" value="InterPro"/>
</dbReference>
<dbReference type="GO" id="GO:0006310">
    <property type="term" value="P:DNA recombination"/>
    <property type="evidence" value="ECO:0007669"/>
    <property type="project" value="UniProtKB-KW"/>
</dbReference>
<sequence>MTKKRSTNNGPAKALEVAIANLNRRYGDGTIMRLGEATRLDVASIPTGSLSLDIALGVGGIP</sequence>
<accession>A0A6B0YUM8</accession>
<evidence type="ECO:0000256" key="2">
    <source>
        <dbReference type="ARBA" id="ARBA00022840"/>
    </source>
</evidence>